<dbReference type="EMBL" id="JANBUK010000420">
    <property type="protein sequence ID" value="KAJ2790054.1"/>
    <property type="molecule type" value="Genomic_DNA"/>
</dbReference>
<proteinExistence type="predicted"/>
<reference evidence="1" key="1">
    <citation type="submission" date="2022-07" db="EMBL/GenBank/DDBJ databases">
        <title>Phylogenomic reconstructions and comparative analyses of Kickxellomycotina fungi.</title>
        <authorList>
            <person name="Reynolds N.K."/>
            <person name="Stajich J.E."/>
            <person name="Barry K."/>
            <person name="Grigoriev I.V."/>
            <person name="Crous P."/>
            <person name="Smith M.E."/>
        </authorList>
    </citation>
    <scope>NUCLEOTIDE SEQUENCE</scope>
    <source>
        <strain evidence="1">BCRC 34191</strain>
    </source>
</reference>
<sequence length="69" mass="6811">LGAPMSGAVVEIKVAVGDQVKAGQAICVLSAMKMETVVGAPADGVIESLDIALKDNLGAGDLICSIKSA</sequence>
<organism evidence="1 2">
    <name type="scientific">Coemansia linderi</name>
    <dbReference type="NCBI Taxonomy" id="2663919"/>
    <lineage>
        <taxon>Eukaryota</taxon>
        <taxon>Fungi</taxon>
        <taxon>Fungi incertae sedis</taxon>
        <taxon>Zoopagomycota</taxon>
        <taxon>Kickxellomycotina</taxon>
        <taxon>Kickxellomycetes</taxon>
        <taxon>Kickxellales</taxon>
        <taxon>Kickxellaceae</taxon>
        <taxon>Coemansia</taxon>
    </lineage>
</organism>
<evidence type="ECO:0000313" key="2">
    <source>
        <dbReference type="Proteomes" id="UP001140066"/>
    </source>
</evidence>
<evidence type="ECO:0000313" key="1">
    <source>
        <dbReference type="EMBL" id="KAJ2790054.1"/>
    </source>
</evidence>
<comment type="caution">
    <text evidence="1">The sequence shown here is derived from an EMBL/GenBank/DDBJ whole genome shotgun (WGS) entry which is preliminary data.</text>
</comment>
<feature type="non-terminal residue" evidence="1">
    <location>
        <position position="1"/>
    </location>
</feature>
<protein>
    <submittedName>
        <fullName evidence="1">Uncharacterized protein</fullName>
    </submittedName>
</protein>
<dbReference type="Proteomes" id="UP001140066">
    <property type="component" value="Unassembled WGS sequence"/>
</dbReference>
<gene>
    <name evidence="1" type="ORF">GGI18_002035</name>
</gene>
<keyword evidence="2" id="KW-1185">Reference proteome</keyword>
<accession>A0ACC1KI19</accession>
<name>A0ACC1KI19_9FUNG</name>